<dbReference type="Proteomes" id="UP001164746">
    <property type="component" value="Chromosome 5"/>
</dbReference>
<evidence type="ECO:0008006" key="3">
    <source>
        <dbReference type="Google" id="ProtNLM"/>
    </source>
</evidence>
<organism evidence="1 2">
    <name type="scientific">Mya arenaria</name>
    <name type="common">Soft-shell clam</name>
    <dbReference type="NCBI Taxonomy" id="6604"/>
    <lineage>
        <taxon>Eukaryota</taxon>
        <taxon>Metazoa</taxon>
        <taxon>Spiralia</taxon>
        <taxon>Lophotrochozoa</taxon>
        <taxon>Mollusca</taxon>
        <taxon>Bivalvia</taxon>
        <taxon>Autobranchia</taxon>
        <taxon>Heteroconchia</taxon>
        <taxon>Euheterodonta</taxon>
        <taxon>Imparidentia</taxon>
        <taxon>Neoheterodontei</taxon>
        <taxon>Myida</taxon>
        <taxon>Myoidea</taxon>
        <taxon>Myidae</taxon>
        <taxon>Mya</taxon>
    </lineage>
</organism>
<reference evidence="1" key="1">
    <citation type="submission" date="2022-11" db="EMBL/GenBank/DDBJ databases">
        <title>Centuries of genome instability and evolution in soft-shell clam transmissible cancer (bioRxiv).</title>
        <authorList>
            <person name="Hart S.F.M."/>
            <person name="Yonemitsu M.A."/>
            <person name="Giersch R.M."/>
            <person name="Beal B.F."/>
            <person name="Arriagada G."/>
            <person name="Davis B.W."/>
            <person name="Ostrander E.A."/>
            <person name="Goff S.P."/>
            <person name="Metzger M.J."/>
        </authorList>
    </citation>
    <scope>NUCLEOTIDE SEQUENCE</scope>
    <source>
        <strain evidence="1">MELC-2E11</strain>
        <tissue evidence="1">Siphon/mantle</tissue>
    </source>
</reference>
<dbReference type="SUPFAM" id="SSF54160">
    <property type="entry name" value="Chromo domain-like"/>
    <property type="match status" value="1"/>
</dbReference>
<protein>
    <recommendedName>
        <fullName evidence="3">Chromo domain-containing protein</fullName>
    </recommendedName>
</protein>
<proteinExistence type="predicted"/>
<dbReference type="PANTHER" id="PTHR46585">
    <property type="entry name" value="INTEGRASE CORE DOMAIN CONTAINING PROTEIN"/>
    <property type="match status" value="1"/>
</dbReference>
<dbReference type="Gene3D" id="2.40.50.40">
    <property type="match status" value="1"/>
</dbReference>
<dbReference type="EMBL" id="CP111016">
    <property type="protein sequence ID" value="WAR06295.1"/>
    <property type="molecule type" value="Genomic_DNA"/>
</dbReference>
<sequence length="305" mass="36707">MAGKHMQPHKEKNFFDRYQTLLETYWFPLMTNSTLREIVQQVNEFRSKGISLTSAVKRVLKKKKIAFEDLFDLEDSEESEEDKNEEEYMDRVSSYKVQTLMREYDIFSDPKRNKSLNSGESHSNHPIKRRLYRYFTHNDSYSYLPVLQDIAYSYNHTYHRIIGMPPSKVIDSNQEEVRLATYFTQNRKYAKPDTKLKPFKFKVGNYVRISHLRNVFTPASDETYTGEIFQIHKRYHRGTLPSTDYVTYKMRKLKEQFMNLNCINNTFKIDKIEKTKGIGKYKQYFVKWKYYPKKFNSWIKASDFE</sequence>
<evidence type="ECO:0000313" key="1">
    <source>
        <dbReference type="EMBL" id="WAR06295.1"/>
    </source>
</evidence>
<dbReference type="InterPro" id="IPR016197">
    <property type="entry name" value="Chromo-like_dom_sf"/>
</dbReference>
<dbReference type="PANTHER" id="PTHR46585:SF4">
    <property type="entry name" value="C3H1-TYPE DOMAIN-CONTAINING PROTEIN"/>
    <property type="match status" value="1"/>
</dbReference>
<keyword evidence="2" id="KW-1185">Reference proteome</keyword>
<name>A0ABY7EBC5_MYAAR</name>
<accession>A0ABY7EBC5</accession>
<gene>
    <name evidence="1" type="ORF">MAR_021664</name>
</gene>
<dbReference type="CDD" id="cd00024">
    <property type="entry name" value="CD_CSD"/>
    <property type="match status" value="1"/>
</dbReference>
<evidence type="ECO:0000313" key="2">
    <source>
        <dbReference type="Proteomes" id="UP001164746"/>
    </source>
</evidence>